<evidence type="ECO:0000256" key="3">
    <source>
        <dbReference type="ARBA" id="ARBA00011291"/>
    </source>
</evidence>
<comment type="similarity">
    <text evidence="2 12">Belongs to the ATPase protein 8 family.</text>
</comment>
<comment type="subunit">
    <text evidence="3">F-type ATPases have 2 components, CF(1) - the catalytic core - and CF(0) - the membrane proton channel.</text>
</comment>
<sequence>MPQMAPLLWLYLYFFFLLSLILFLSINYFIKPYQKMDHKSIMSHTSPKFTWKL</sequence>
<evidence type="ECO:0000256" key="4">
    <source>
        <dbReference type="ARBA" id="ARBA00022448"/>
    </source>
</evidence>
<evidence type="ECO:0000256" key="2">
    <source>
        <dbReference type="ARBA" id="ARBA00008892"/>
    </source>
</evidence>
<keyword evidence="6 12" id="KW-0812">Transmembrane</keyword>
<keyword evidence="11 13" id="KW-0472">Membrane</keyword>
<organism evidence="14">
    <name type="scientific">Monomia gladiator</name>
    <dbReference type="NCBI Taxonomy" id="1295085"/>
    <lineage>
        <taxon>Eukaryota</taxon>
        <taxon>Metazoa</taxon>
        <taxon>Ecdysozoa</taxon>
        <taxon>Arthropoda</taxon>
        <taxon>Crustacea</taxon>
        <taxon>Multicrustacea</taxon>
        <taxon>Malacostraca</taxon>
        <taxon>Eumalacostraca</taxon>
        <taxon>Eucarida</taxon>
        <taxon>Decapoda</taxon>
        <taxon>Pleocyemata</taxon>
        <taxon>Brachyura</taxon>
        <taxon>Eubrachyura</taxon>
        <taxon>Portunoidea</taxon>
        <taxon>Portunidae</taxon>
        <taxon>Portuninae</taxon>
        <taxon>Monomia</taxon>
    </lineage>
</organism>
<dbReference type="GeneID" id="36275122"/>
<protein>
    <recommendedName>
        <fullName evidence="12">ATP synthase complex subunit 8</fullName>
    </recommendedName>
</protein>
<dbReference type="InterPro" id="IPR001421">
    <property type="entry name" value="ATP8_metazoa"/>
</dbReference>
<name>A0A343UA13_9EUCA</name>
<comment type="subcellular location">
    <subcellularLocation>
        <location evidence="1 12">Mitochondrion membrane</location>
        <topology evidence="1 12">Single-pass membrane protein</topology>
    </subcellularLocation>
</comment>
<dbReference type="GO" id="GO:0015986">
    <property type="term" value="P:proton motive force-driven ATP synthesis"/>
    <property type="evidence" value="ECO:0007669"/>
    <property type="project" value="InterPro"/>
</dbReference>
<geneLocation type="mitochondrion" evidence="14"/>
<evidence type="ECO:0000256" key="9">
    <source>
        <dbReference type="ARBA" id="ARBA00023065"/>
    </source>
</evidence>
<evidence type="ECO:0000256" key="6">
    <source>
        <dbReference type="ARBA" id="ARBA00022692"/>
    </source>
</evidence>
<evidence type="ECO:0000256" key="12">
    <source>
        <dbReference type="RuleBase" id="RU003661"/>
    </source>
</evidence>
<evidence type="ECO:0000313" key="14">
    <source>
        <dbReference type="EMBL" id="AVA09748.1"/>
    </source>
</evidence>
<keyword evidence="9 12" id="KW-0406">Ion transport</keyword>
<gene>
    <name evidence="14" type="primary">ATP8</name>
</gene>
<feature type="transmembrane region" description="Helical" evidence="13">
    <location>
        <begin position="6"/>
        <end position="30"/>
    </location>
</feature>
<evidence type="ECO:0000256" key="7">
    <source>
        <dbReference type="ARBA" id="ARBA00022781"/>
    </source>
</evidence>
<evidence type="ECO:0000256" key="13">
    <source>
        <dbReference type="SAM" id="Phobius"/>
    </source>
</evidence>
<evidence type="ECO:0000256" key="1">
    <source>
        <dbReference type="ARBA" id="ARBA00004304"/>
    </source>
</evidence>
<dbReference type="GO" id="GO:0045259">
    <property type="term" value="C:proton-transporting ATP synthase complex"/>
    <property type="evidence" value="ECO:0007669"/>
    <property type="project" value="UniProtKB-KW"/>
</dbReference>
<evidence type="ECO:0000256" key="11">
    <source>
        <dbReference type="ARBA" id="ARBA00023136"/>
    </source>
</evidence>
<dbReference type="GO" id="GO:0015078">
    <property type="term" value="F:proton transmembrane transporter activity"/>
    <property type="evidence" value="ECO:0007669"/>
    <property type="project" value="InterPro"/>
</dbReference>
<dbReference type="CTD" id="4509"/>
<keyword evidence="7 12" id="KW-0375">Hydrogen ion transport</keyword>
<evidence type="ECO:0000256" key="8">
    <source>
        <dbReference type="ARBA" id="ARBA00022989"/>
    </source>
</evidence>
<evidence type="ECO:0000256" key="10">
    <source>
        <dbReference type="ARBA" id="ARBA00023128"/>
    </source>
</evidence>
<reference evidence="14" key="1">
    <citation type="submission" date="2018-01" db="EMBL/GenBank/DDBJ databases">
        <title>The complete mitochondrial genome of Monomia gladiator (Decapoda: Brachyura: Portunidae) and its phylogeny.</title>
        <authorList>
            <person name="Zhuofang X."/>
        </authorList>
    </citation>
    <scope>NUCLEOTIDE SEQUENCE</scope>
</reference>
<keyword evidence="10 12" id="KW-0496">Mitochondrion</keyword>
<keyword evidence="8 13" id="KW-1133">Transmembrane helix</keyword>
<evidence type="ECO:0000256" key="5">
    <source>
        <dbReference type="ARBA" id="ARBA00022547"/>
    </source>
</evidence>
<dbReference type="RefSeq" id="YP_009468688.1">
    <property type="nucleotide sequence ID" value="NC_037173.1"/>
</dbReference>
<accession>A0A343UA13</accession>
<dbReference type="AlphaFoldDB" id="A0A343UA13"/>
<dbReference type="GO" id="GO:0031966">
    <property type="term" value="C:mitochondrial membrane"/>
    <property type="evidence" value="ECO:0007669"/>
    <property type="project" value="UniProtKB-SubCell"/>
</dbReference>
<proteinExistence type="inferred from homology"/>
<keyword evidence="4 12" id="KW-0813">Transport</keyword>
<keyword evidence="5 12" id="KW-0138">CF(0)</keyword>
<dbReference type="Pfam" id="PF00895">
    <property type="entry name" value="ATP-synt_8"/>
    <property type="match status" value="1"/>
</dbReference>
<dbReference type="EMBL" id="MG770549">
    <property type="protein sequence ID" value="AVA09748.1"/>
    <property type="molecule type" value="Genomic_DNA"/>
</dbReference>